<dbReference type="PANTHER" id="PTHR40065:SF3">
    <property type="entry name" value="RNA-BINDING PROTEIN YHBY"/>
    <property type="match status" value="1"/>
</dbReference>
<keyword evidence="5" id="KW-1185">Reference proteome</keyword>
<organism evidence="4 5">
    <name type="scientific">Halioxenophilus aromaticivorans</name>
    <dbReference type="NCBI Taxonomy" id="1306992"/>
    <lineage>
        <taxon>Bacteria</taxon>
        <taxon>Pseudomonadati</taxon>
        <taxon>Pseudomonadota</taxon>
        <taxon>Gammaproteobacteria</taxon>
        <taxon>Alteromonadales</taxon>
        <taxon>Alteromonadaceae</taxon>
        <taxon>Halioxenophilus</taxon>
    </lineage>
</organism>
<dbReference type="SMART" id="SM01103">
    <property type="entry name" value="CRS1_YhbY"/>
    <property type="match status" value="1"/>
</dbReference>
<evidence type="ECO:0000313" key="5">
    <source>
        <dbReference type="Proteomes" id="UP001409585"/>
    </source>
</evidence>
<dbReference type="Pfam" id="PF01985">
    <property type="entry name" value="CRS1_YhbY"/>
    <property type="match status" value="1"/>
</dbReference>
<dbReference type="InterPro" id="IPR051925">
    <property type="entry name" value="RNA-binding_domain"/>
</dbReference>
<dbReference type="EMBL" id="BAABLX010000078">
    <property type="protein sequence ID" value="GAA4959855.1"/>
    <property type="molecule type" value="Genomic_DNA"/>
</dbReference>
<dbReference type="PANTHER" id="PTHR40065">
    <property type="entry name" value="RNA-BINDING PROTEIN YHBY"/>
    <property type="match status" value="1"/>
</dbReference>
<dbReference type="GO" id="GO:0003723">
    <property type="term" value="F:RNA binding"/>
    <property type="evidence" value="ECO:0007669"/>
    <property type="project" value="UniProtKB-UniRule"/>
</dbReference>
<dbReference type="SUPFAM" id="SSF75471">
    <property type="entry name" value="YhbY-like"/>
    <property type="match status" value="1"/>
</dbReference>
<proteinExistence type="predicted"/>
<evidence type="ECO:0000256" key="1">
    <source>
        <dbReference type="ARBA" id="ARBA00022884"/>
    </source>
</evidence>
<sequence length="102" mass="11317">MSTANDTKKRLRTIGHQLKPCVTIAGNGLSESVLDEVFRALRDHELIKIKLAIPDREARKAIIAELVDSTGAEVVQEIGKVVLIFKKAGRPDPKKTNLRFMP</sequence>
<keyword evidence="1 2" id="KW-0694">RNA-binding</keyword>
<accession>A0AAV3U9U0</accession>
<dbReference type="InterPro" id="IPR035920">
    <property type="entry name" value="YhbY-like_sf"/>
</dbReference>
<dbReference type="InterPro" id="IPR001890">
    <property type="entry name" value="RNA-binding_CRM"/>
</dbReference>
<evidence type="ECO:0000259" key="3">
    <source>
        <dbReference type="PROSITE" id="PS51295"/>
    </source>
</evidence>
<comment type="caution">
    <text evidence="4">The sequence shown here is derived from an EMBL/GenBank/DDBJ whole genome shotgun (WGS) entry which is preliminary data.</text>
</comment>
<reference evidence="5" key="1">
    <citation type="journal article" date="2019" name="Int. J. Syst. Evol. Microbiol.">
        <title>The Global Catalogue of Microorganisms (GCM) 10K type strain sequencing project: providing services to taxonomists for standard genome sequencing and annotation.</title>
        <authorList>
            <consortium name="The Broad Institute Genomics Platform"/>
            <consortium name="The Broad Institute Genome Sequencing Center for Infectious Disease"/>
            <person name="Wu L."/>
            <person name="Ma J."/>
        </authorList>
    </citation>
    <scope>NUCLEOTIDE SEQUENCE [LARGE SCALE GENOMIC DNA]</scope>
    <source>
        <strain evidence="5">JCM 19134</strain>
    </source>
</reference>
<dbReference type="AlphaFoldDB" id="A0AAV3U9U0"/>
<name>A0AAV3U9U0_9ALTE</name>
<evidence type="ECO:0000313" key="4">
    <source>
        <dbReference type="EMBL" id="GAA4959855.1"/>
    </source>
</evidence>
<protein>
    <submittedName>
        <fullName evidence="4">Ribosome assembly RNA-binding protein YhbY</fullName>
    </submittedName>
</protein>
<dbReference type="PROSITE" id="PS51295">
    <property type="entry name" value="CRM"/>
    <property type="match status" value="1"/>
</dbReference>
<feature type="domain" description="CRM" evidence="3">
    <location>
        <begin position="1"/>
        <end position="97"/>
    </location>
</feature>
<gene>
    <name evidence="4" type="primary">yhbY</name>
    <name evidence="4" type="ORF">GCM10025791_46310</name>
</gene>
<dbReference type="RefSeq" id="WP_345427762.1">
    <property type="nucleotide sequence ID" value="NZ_AP031496.1"/>
</dbReference>
<evidence type="ECO:0000256" key="2">
    <source>
        <dbReference type="PROSITE-ProRule" id="PRU00626"/>
    </source>
</evidence>
<dbReference type="Gene3D" id="3.30.110.60">
    <property type="entry name" value="YhbY-like"/>
    <property type="match status" value="1"/>
</dbReference>
<dbReference type="Proteomes" id="UP001409585">
    <property type="component" value="Unassembled WGS sequence"/>
</dbReference>